<dbReference type="EMBL" id="JAGJCB010000010">
    <property type="protein sequence ID" value="MBP0904399.1"/>
    <property type="molecule type" value="Genomic_DNA"/>
</dbReference>
<name>A0ABS4BUY5_9FLAO</name>
<dbReference type="RefSeq" id="WP_209655289.1">
    <property type="nucleotide sequence ID" value="NZ_JAGJCB010000010.1"/>
</dbReference>
<sequence>MKAKWYIGTFIFIFTLLGVVNHNQIPEPNQEIVLQFTHLKVSANEAETAIAIVKNQLQAIGVDNIKVVKKSTGGLKITYYSDTDAVSVKKLLLEDTVLALENSSSNTDENPSELPSNKKTSAYNLDVFEIHKQDAGTGFGGSCALELKSDYNRFFIPVASVPTNDVVVKNIEQLQKEAYKFHKNCALAIDNTSHKIPEVRAGPNC</sequence>
<evidence type="ECO:0000313" key="2">
    <source>
        <dbReference type="Proteomes" id="UP000670776"/>
    </source>
</evidence>
<organism evidence="1 2">
    <name type="scientific">Mariniflexile gromovii</name>
    <dbReference type="NCBI Taxonomy" id="362523"/>
    <lineage>
        <taxon>Bacteria</taxon>
        <taxon>Pseudomonadati</taxon>
        <taxon>Bacteroidota</taxon>
        <taxon>Flavobacteriia</taxon>
        <taxon>Flavobacteriales</taxon>
        <taxon>Flavobacteriaceae</taxon>
        <taxon>Mariniflexile</taxon>
    </lineage>
</organism>
<evidence type="ECO:0000313" key="1">
    <source>
        <dbReference type="EMBL" id="MBP0904399.1"/>
    </source>
</evidence>
<protein>
    <submittedName>
        <fullName evidence="1">Uncharacterized protein</fullName>
    </submittedName>
</protein>
<gene>
    <name evidence="1" type="ORF">J8H85_11225</name>
</gene>
<accession>A0ABS4BUY5</accession>
<reference evidence="1 2" key="1">
    <citation type="submission" date="2021-04" db="EMBL/GenBank/DDBJ databases">
        <title>Mariniflexile gromovii gen. nov., sp. nov., a gliding bacterium isolated from the sea urchin Strongylocentrotus intermedius.</title>
        <authorList>
            <person name="Ko S."/>
            <person name="Le V."/>
            <person name="Ahn C.-Y."/>
            <person name="Oh H.-M."/>
        </authorList>
    </citation>
    <scope>NUCLEOTIDE SEQUENCE [LARGE SCALE GENOMIC DNA]</scope>
    <source>
        <strain evidence="1 2">KCTC 12570</strain>
    </source>
</reference>
<keyword evidence="2" id="KW-1185">Reference proteome</keyword>
<proteinExistence type="predicted"/>
<comment type="caution">
    <text evidence="1">The sequence shown here is derived from an EMBL/GenBank/DDBJ whole genome shotgun (WGS) entry which is preliminary data.</text>
</comment>
<dbReference type="Proteomes" id="UP000670776">
    <property type="component" value="Unassembled WGS sequence"/>
</dbReference>